<accession>A0AAU8I089</accession>
<evidence type="ECO:0000313" key="1">
    <source>
        <dbReference type="EMBL" id="XCI78154.1"/>
    </source>
</evidence>
<dbReference type="EMBL" id="PP895363">
    <property type="protein sequence ID" value="XCI78154.1"/>
    <property type="molecule type" value="Genomic_DNA"/>
</dbReference>
<organism evidence="1">
    <name type="scientific">Klebsiella phage FKP3</name>
    <dbReference type="NCBI Taxonomy" id="3231233"/>
    <lineage>
        <taxon>Viruses</taxon>
        <taxon>Duplodnaviria</taxon>
        <taxon>Heunggongvirae</taxon>
        <taxon>Uroviricota</taxon>
        <taxon>Caudoviricetes</taxon>
        <taxon>Stephanstirmvirinae</taxon>
        <taxon>Justusliebigvirus</taxon>
    </lineage>
</organism>
<proteinExistence type="predicted"/>
<protein>
    <submittedName>
        <fullName evidence="1">Uncharacterized protein</fullName>
    </submittedName>
</protein>
<name>A0AAU8I089_9CAUD</name>
<reference evidence="1" key="1">
    <citation type="submission" date="2024-06" db="EMBL/GenBank/DDBJ databases">
        <title>High activity and specificity of bacteriophage cocktails against carbapenem-resistant Klebsiella pneumoniae belonging to high-risk clones CG258 and ST307.</title>
        <authorList>
            <person name="Jimenez Quiceno J."/>
            <person name="Salazar Ospina L."/>
            <person name="Tellez Carrasquilla S."/>
        </authorList>
    </citation>
    <scope>NUCLEOTIDE SEQUENCE</scope>
</reference>
<sequence>MNSIIVLSGVTKLLPLKNYVLVDPKDFTLDWCCQFIGGTDFTSAEIWESFDSKATAYTLSRVRTYGSEFSVLLTQSVWDGLEEYYREYGVKESEIEVLKSWCDIVEDLK</sequence>